<dbReference type="Proteomes" id="UP000010445">
    <property type="component" value="Unassembled WGS sequence"/>
</dbReference>
<comment type="subunit">
    <text evidence="4">Homotetramer.</text>
</comment>
<dbReference type="PANTHER" id="PTHR34383:SF1">
    <property type="entry name" value="ADP-POLYPHOSPHATE PHOSPHOTRANSFERASE"/>
    <property type="match status" value="1"/>
</dbReference>
<evidence type="ECO:0000256" key="1">
    <source>
        <dbReference type="ARBA" id="ARBA00009924"/>
    </source>
</evidence>
<accession>L1MIT1</accession>
<feature type="domain" description="Polyphosphate kinase-2-related" evidence="6">
    <location>
        <begin position="19"/>
        <end position="245"/>
    </location>
</feature>
<dbReference type="EMBL" id="AMEM01000016">
    <property type="protein sequence ID" value="EKX90839.1"/>
    <property type="molecule type" value="Genomic_DNA"/>
</dbReference>
<evidence type="ECO:0000313" key="8">
    <source>
        <dbReference type="Proteomes" id="UP000010445"/>
    </source>
</evidence>
<dbReference type="eggNOG" id="COG2326">
    <property type="taxonomic scope" value="Bacteria"/>
</dbReference>
<evidence type="ECO:0000313" key="7">
    <source>
        <dbReference type="EMBL" id="EKX90839.1"/>
    </source>
</evidence>
<evidence type="ECO:0000256" key="5">
    <source>
        <dbReference type="SAM" id="MobiDB-lite"/>
    </source>
</evidence>
<dbReference type="RefSeq" id="WP_006063144.1">
    <property type="nucleotide sequence ID" value="NZ_KB290830.1"/>
</dbReference>
<dbReference type="PANTHER" id="PTHR34383">
    <property type="entry name" value="POLYPHOSPHATE:AMP PHOSPHOTRANSFERASE-RELATED"/>
    <property type="match status" value="1"/>
</dbReference>
<feature type="compositionally biased region" description="Basic and acidic residues" evidence="5">
    <location>
        <begin position="259"/>
        <end position="292"/>
    </location>
</feature>
<evidence type="ECO:0000256" key="4">
    <source>
        <dbReference type="RuleBase" id="RU369062"/>
    </source>
</evidence>
<dbReference type="InterPro" id="IPR022486">
    <property type="entry name" value="PPK2_PA0141"/>
</dbReference>
<dbReference type="SUPFAM" id="SSF52540">
    <property type="entry name" value="P-loop containing nucleoside triphosphate hydrolases"/>
    <property type="match status" value="1"/>
</dbReference>
<dbReference type="EC" id="2.7.4.-" evidence="4"/>
<evidence type="ECO:0000256" key="3">
    <source>
        <dbReference type="ARBA" id="ARBA00022777"/>
    </source>
</evidence>
<dbReference type="PIRSF" id="PIRSF028756">
    <property type="entry name" value="PPK2_prd"/>
    <property type="match status" value="1"/>
</dbReference>
<comment type="function">
    <text evidence="4">Uses inorganic polyphosphate (polyP) as a donor to convert GDP to GTP or ADP to ATP.</text>
</comment>
<protein>
    <recommendedName>
        <fullName evidence="4">ADP/GDP-polyphosphate phosphotransferase</fullName>
        <ecNumber evidence="4">2.7.4.-</ecNumber>
    </recommendedName>
    <alternativeName>
        <fullName evidence="4">Polyphosphate kinase PPK2</fullName>
    </alternativeName>
</protein>
<sequence length="305" mass="36118">MGNSDLKRSSKSSTKPPKLEKQAYEEELKRLQAELVDMQQWVVETGARIVVIMEGRDAAGKGSAIKRITQYLNPRTCRIEALPAPSSREQGQWYFQRYVEKLPTAGEIVIFDRSWYNRAGVERVMGFCTSQEYRRFLHQAPIFERLLTEDGIMLRKYWFSVSDEEQVRRFTSRREDPLRRWKLSPMDLQSITRWEDYSRAKDEMFIHTDIPSAPWYIVESEDKKRSRINVINHLLSTIPYEKISRPLPEIPERPVSTQDYERPPRSDFRYVPDVAEHLERRRVENAGVEKREGKRGKKGHKKRKK</sequence>
<keyword evidence="3 4" id="KW-0418">Kinase</keyword>
<feature type="region of interest" description="Disordered" evidence="5">
    <location>
        <begin position="248"/>
        <end position="305"/>
    </location>
</feature>
<dbReference type="InterPro" id="IPR016898">
    <property type="entry name" value="Polyphosphate_phosphotransfera"/>
</dbReference>
<dbReference type="Gene3D" id="3.40.50.300">
    <property type="entry name" value="P-loop containing nucleotide triphosphate hydrolases"/>
    <property type="match status" value="1"/>
</dbReference>
<name>L1MIT1_9CORY</name>
<dbReference type="STRING" id="1035195.HMPREF9997_00903"/>
<comment type="similarity">
    <text evidence="1 4">Belongs to the polyphosphate kinase 2 (PPK2) family. Class I subfamily.</text>
</comment>
<dbReference type="HOGENOM" id="CLU_048699_3_0_11"/>
<feature type="region of interest" description="Disordered" evidence="5">
    <location>
        <begin position="1"/>
        <end position="22"/>
    </location>
</feature>
<evidence type="ECO:0000259" key="6">
    <source>
        <dbReference type="Pfam" id="PF03976"/>
    </source>
</evidence>
<dbReference type="GO" id="GO:0006793">
    <property type="term" value="P:phosphorus metabolic process"/>
    <property type="evidence" value="ECO:0007669"/>
    <property type="project" value="InterPro"/>
</dbReference>
<dbReference type="NCBIfam" id="TIGR03707">
    <property type="entry name" value="PPK2_P_aer"/>
    <property type="match status" value="1"/>
</dbReference>
<gene>
    <name evidence="7" type="ORF">HMPREF9997_00903</name>
</gene>
<reference evidence="7 8" key="1">
    <citation type="submission" date="2012-05" db="EMBL/GenBank/DDBJ databases">
        <authorList>
            <person name="Weinstock G."/>
            <person name="Sodergren E."/>
            <person name="Lobos E.A."/>
            <person name="Fulton L."/>
            <person name="Fulton R."/>
            <person name="Courtney L."/>
            <person name="Fronick C."/>
            <person name="O'Laughlin M."/>
            <person name="Godfrey J."/>
            <person name="Wilson R.M."/>
            <person name="Miner T."/>
            <person name="Farmer C."/>
            <person name="Delehaunty K."/>
            <person name="Cordes M."/>
            <person name="Minx P."/>
            <person name="Tomlinson C."/>
            <person name="Chen J."/>
            <person name="Wollam A."/>
            <person name="Pepin K.H."/>
            <person name="Bhonagiri V."/>
            <person name="Zhang X."/>
            <person name="Suruliraj S."/>
            <person name="Warren W."/>
            <person name="Mitreva M."/>
            <person name="Mardis E.R."/>
            <person name="Wilson R.K."/>
        </authorList>
    </citation>
    <scope>NUCLEOTIDE SEQUENCE [LARGE SCALE GENOMIC DNA]</scope>
    <source>
        <strain evidence="7 8">F0235</strain>
    </source>
</reference>
<dbReference type="PATRIC" id="fig|1035195.3.peg.806"/>
<dbReference type="InterPro" id="IPR022488">
    <property type="entry name" value="PPK2-related"/>
</dbReference>
<dbReference type="AlphaFoldDB" id="L1MIT1"/>
<organism evidence="7 8">
    <name type="scientific">Corynebacterium durum F0235</name>
    <dbReference type="NCBI Taxonomy" id="1035195"/>
    <lineage>
        <taxon>Bacteria</taxon>
        <taxon>Bacillati</taxon>
        <taxon>Actinomycetota</taxon>
        <taxon>Actinomycetes</taxon>
        <taxon>Mycobacteriales</taxon>
        <taxon>Corynebacteriaceae</taxon>
        <taxon>Corynebacterium</taxon>
    </lineage>
</organism>
<evidence type="ECO:0000256" key="2">
    <source>
        <dbReference type="ARBA" id="ARBA00022679"/>
    </source>
</evidence>
<proteinExistence type="inferred from homology"/>
<comment type="caution">
    <text evidence="7">The sequence shown here is derived from an EMBL/GenBank/DDBJ whole genome shotgun (WGS) entry which is preliminary data.</text>
</comment>
<dbReference type="Pfam" id="PF03976">
    <property type="entry name" value="PPK2"/>
    <property type="match status" value="1"/>
</dbReference>
<keyword evidence="2 4" id="KW-0808">Transferase</keyword>
<feature type="compositionally biased region" description="Basic residues" evidence="5">
    <location>
        <begin position="293"/>
        <end position="305"/>
    </location>
</feature>
<dbReference type="InterPro" id="IPR027417">
    <property type="entry name" value="P-loop_NTPase"/>
</dbReference>
<dbReference type="GO" id="GO:0008976">
    <property type="term" value="F:polyphosphate kinase activity"/>
    <property type="evidence" value="ECO:0007669"/>
    <property type="project" value="UniProtKB-UniRule"/>
</dbReference>
<keyword evidence="8" id="KW-1185">Reference proteome</keyword>
<dbReference type="OrthoDB" id="9775224at2"/>